<feature type="region of interest" description="Disordered" evidence="1">
    <location>
        <begin position="77"/>
        <end position="136"/>
    </location>
</feature>
<accession>F0ZR19</accession>
<organism evidence="4 5">
    <name type="scientific">Dictyostelium purpureum</name>
    <name type="common">Slime mold</name>
    <dbReference type="NCBI Taxonomy" id="5786"/>
    <lineage>
        <taxon>Eukaryota</taxon>
        <taxon>Amoebozoa</taxon>
        <taxon>Evosea</taxon>
        <taxon>Eumycetozoa</taxon>
        <taxon>Dictyostelia</taxon>
        <taxon>Dictyosteliales</taxon>
        <taxon>Dictyosteliaceae</taxon>
        <taxon>Dictyostelium</taxon>
    </lineage>
</organism>
<feature type="transmembrane region" description="Helical" evidence="2">
    <location>
        <begin position="290"/>
        <end position="308"/>
    </location>
</feature>
<reference evidence="5" key="1">
    <citation type="journal article" date="2011" name="Genome Biol.">
        <title>Comparative genomics of the social amoebae Dictyostelium discoideum and Dictyostelium purpureum.</title>
        <authorList>
            <consortium name="US DOE Joint Genome Institute (JGI-PGF)"/>
            <person name="Sucgang R."/>
            <person name="Kuo A."/>
            <person name="Tian X."/>
            <person name="Salerno W."/>
            <person name="Parikh A."/>
            <person name="Feasley C.L."/>
            <person name="Dalin E."/>
            <person name="Tu H."/>
            <person name="Huang E."/>
            <person name="Barry K."/>
            <person name="Lindquist E."/>
            <person name="Shapiro H."/>
            <person name="Bruce D."/>
            <person name="Schmutz J."/>
            <person name="Salamov A."/>
            <person name="Fey P."/>
            <person name="Gaudet P."/>
            <person name="Anjard C."/>
            <person name="Babu M.M."/>
            <person name="Basu S."/>
            <person name="Bushmanova Y."/>
            <person name="van der Wel H."/>
            <person name="Katoh-Kurasawa M."/>
            <person name="Dinh C."/>
            <person name="Coutinho P.M."/>
            <person name="Saito T."/>
            <person name="Elias M."/>
            <person name="Schaap P."/>
            <person name="Kay R.R."/>
            <person name="Henrissat B."/>
            <person name="Eichinger L."/>
            <person name="Rivero F."/>
            <person name="Putnam N.H."/>
            <person name="West C.M."/>
            <person name="Loomis W.F."/>
            <person name="Chisholm R.L."/>
            <person name="Shaulsky G."/>
            <person name="Strassmann J.E."/>
            <person name="Queller D.C."/>
            <person name="Kuspa A."/>
            <person name="Grigoriev I.V."/>
        </authorList>
    </citation>
    <scope>NUCLEOTIDE SEQUENCE [LARGE SCALE GENOMIC DNA]</scope>
    <source>
        <strain evidence="5">QSDP1</strain>
    </source>
</reference>
<evidence type="ECO:0000313" key="5">
    <source>
        <dbReference type="Proteomes" id="UP000001064"/>
    </source>
</evidence>
<dbReference type="AlphaFoldDB" id="F0ZR19"/>
<keyword evidence="2" id="KW-0472">Membrane</keyword>
<dbReference type="RefSeq" id="XP_003289862.1">
    <property type="nucleotide sequence ID" value="XM_003289814.1"/>
</dbReference>
<evidence type="ECO:0000256" key="3">
    <source>
        <dbReference type="SAM" id="SignalP"/>
    </source>
</evidence>
<evidence type="ECO:0000256" key="1">
    <source>
        <dbReference type="SAM" id="MobiDB-lite"/>
    </source>
</evidence>
<feature type="compositionally biased region" description="Low complexity" evidence="1">
    <location>
        <begin position="37"/>
        <end position="48"/>
    </location>
</feature>
<feature type="compositionally biased region" description="Low complexity" evidence="1">
    <location>
        <begin position="116"/>
        <end position="131"/>
    </location>
</feature>
<protein>
    <submittedName>
        <fullName evidence="4">Uncharacterized protein</fullName>
    </submittedName>
</protein>
<dbReference type="GeneID" id="10503280"/>
<feature type="compositionally biased region" description="Basic and acidic residues" evidence="1">
    <location>
        <begin position="102"/>
        <end position="113"/>
    </location>
</feature>
<sequence length="336" mass="38869">MKNNYFMVLIILITFIQIFIIVNGELNNSSFNNNTNKITNNSKSQSQSLHSNINKQRAKIPIKNSDEALDLYHLEEKEKKQPQQKQSNYKHLNNESEINSNKSEEIKEKKYIQRDGSNSSGEDNNGNSHSNKNTTPAFKETQLESESFEKIGETVYINEGSNKESNKEEIVKVDTNSFNSSISSDIKSEEKNENGHKKQSVDEIKNDRSGKDFIINPNNSNNQIKKADSQENIKNDLYNNNNKNKNNNNNNKNNRDNNKNNNKNLENDNFIHHANKQEIDPYNQSIKSTIIIFGFGGLICCILIYIIYKRMKKPRKTRHVYLNAPHFEMLEMESIK</sequence>
<feature type="signal peptide" evidence="3">
    <location>
        <begin position="1"/>
        <end position="24"/>
    </location>
</feature>
<feature type="compositionally biased region" description="Low complexity" evidence="1">
    <location>
        <begin position="235"/>
        <end position="252"/>
    </location>
</feature>
<keyword evidence="3" id="KW-0732">Signal</keyword>
<feature type="compositionally biased region" description="Basic and acidic residues" evidence="1">
    <location>
        <begin position="186"/>
        <end position="211"/>
    </location>
</feature>
<proteinExistence type="predicted"/>
<feature type="compositionally biased region" description="Basic and acidic residues" evidence="1">
    <location>
        <begin position="225"/>
        <end position="234"/>
    </location>
</feature>
<name>F0ZR19_DICPU</name>
<dbReference type="EMBL" id="GL871134">
    <property type="protein sequence ID" value="EGC33594.1"/>
    <property type="molecule type" value="Genomic_DNA"/>
</dbReference>
<keyword evidence="2" id="KW-0812">Transmembrane</keyword>
<keyword evidence="5" id="KW-1185">Reference proteome</keyword>
<dbReference type="InParanoid" id="F0ZR19"/>
<feature type="chain" id="PRO_5003261905" evidence="3">
    <location>
        <begin position="25"/>
        <end position="336"/>
    </location>
</feature>
<gene>
    <name evidence="4" type="ORF">DICPUDRAFT_154326</name>
</gene>
<dbReference type="KEGG" id="dpp:DICPUDRAFT_154326"/>
<feature type="region of interest" description="Disordered" evidence="1">
    <location>
        <begin position="37"/>
        <end position="62"/>
    </location>
</feature>
<evidence type="ECO:0000313" key="4">
    <source>
        <dbReference type="EMBL" id="EGC33594.1"/>
    </source>
</evidence>
<dbReference type="VEuPathDB" id="AmoebaDB:DICPUDRAFT_154326"/>
<feature type="region of interest" description="Disordered" evidence="1">
    <location>
        <begin position="179"/>
        <end position="267"/>
    </location>
</feature>
<dbReference type="Proteomes" id="UP000001064">
    <property type="component" value="Unassembled WGS sequence"/>
</dbReference>
<evidence type="ECO:0000256" key="2">
    <source>
        <dbReference type="SAM" id="Phobius"/>
    </source>
</evidence>
<keyword evidence="2" id="KW-1133">Transmembrane helix</keyword>